<dbReference type="KEGG" id="care:LT85_3028"/>
<dbReference type="STRING" id="279058.LT85_3028"/>
<dbReference type="EMBL" id="CP009962">
    <property type="protein sequence ID" value="AIY42186.1"/>
    <property type="molecule type" value="Genomic_DNA"/>
</dbReference>
<proteinExistence type="predicted"/>
<evidence type="ECO:0000256" key="2">
    <source>
        <dbReference type="ARBA" id="ARBA00022475"/>
    </source>
</evidence>
<dbReference type="GO" id="GO:0055052">
    <property type="term" value="C:ATP-binding cassette (ABC) transporter complex, substrate-binding subunit-containing"/>
    <property type="evidence" value="ECO:0007669"/>
    <property type="project" value="TreeGrafter"/>
</dbReference>
<keyword evidence="4" id="KW-0067">ATP-binding</keyword>
<evidence type="ECO:0000256" key="4">
    <source>
        <dbReference type="ARBA" id="ARBA00022840"/>
    </source>
</evidence>
<accession>A0A0A1FCF6</accession>
<protein>
    <submittedName>
        <fullName evidence="6">Glycerol-3-phosphate ABC transporter</fullName>
    </submittedName>
</protein>
<dbReference type="InterPro" id="IPR008995">
    <property type="entry name" value="Mo/tungstate-bd_C_term_dom"/>
</dbReference>
<sequence length="363" mass="40001">MASIVCDKLAKHYEGNPVVHDFSMEIADAEFIVLLGPSGCGKSTILRMMAGLEDISGGALHIGARQVNDLPPRERDIAMVFQNYALYPHMTVYDNMAFGLRRLKTPESEIRQRVERVAQMLNLDPLLQRKPKQMSGGQQQRVAIGRAMIKTPSVFLFDEPLSNLDAKLRAQLRGDIKRLHRQLATTSVYVTHDQLEAMTLADRIVLLKAGRIEQVGTPAEIYNHPVSKFAAGFIGTPAMNFIDCMARHEDGATVLDSGEARWRLPQSLFAIGDGQAVVLGVRPNHMSTTSTGDQQIEVVGQVDLVELLGAESLVSLLHAEREITALVPASRCPRVGTQVCFNVSMSDLHVFDAETGRSLVLRH</sequence>
<evidence type="ECO:0000313" key="7">
    <source>
        <dbReference type="Proteomes" id="UP000030302"/>
    </source>
</evidence>
<keyword evidence="1" id="KW-0813">Transport</keyword>
<dbReference type="PANTHER" id="PTHR43875:SF1">
    <property type="entry name" value="OSMOPROTECTIVE COMPOUNDS UPTAKE ATP-BINDING PROTEIN GGTA"/>
    <property type="match status" value="1"/>
</dbReference>
<dbReference type="FunFam" id="3.40.50.300:FF:000042">
    <property type="entry name" value="Maltose/maltodextrin ABC transporter, ATP-binding protein"/>
    <property type="match status" value="1"/>
</dbReference>
<dbReference type="Gene3D" id="3.40.50.300">
    <property type="entry name" value="P-loop containing nucleotide triphosphate hydrolases"/>
    <property type="match status" value="1"/>
</dbReference>
<dbReference type="InterPro" id="IPR015855">
    <property type="entry name" value="ABC_transpr_MalK-like"/>
</dbReference>
<gene>
    <name evidence="6" type="primary">ugpC</name>
    <name evidence="6" type="ORF">LT85_3028</name>
</gene>
<dbReference type="RefSeq" id="WP_052135211.1">
    <property type="nucleotide sequence ID" value="NZ_CP009962.1"/>
</dbReference>
<evidence type="ECO:0000256" key="3">
    <source>
        <dbReference type="ARBA" id="ARBA00022741"/>
    </source>
</evidence>
<dbReference type="InterPro" id="IPR017871">
    <property type="entry name" value="ABC_transporter-like_CS"/>
</dbReference>
<dbReference type="GO" id="GO:0005524">
    <property type="term" value="F:ATP binding"/>
    <property type="evidence" value="ECO:0007669"/>
    <property type="project" value="UniProtKB-KW"/>
</dbReference>
<dbReference type="PROSITE" id="PS50893">
    <property type="entry name" value="ABC_TRANSPORTER_2"/>
    <property type="match status" value="1"/>
</dbReference>
<dbReference type="InterPro" id="IPR047641">
    <property type="entry name" value="ABC_transpr_MalK/UgpC-like"/>
</dbReference>
<feature type="domain" description="ABC transporter" evidence="5">
    <location>
        <begin position="4"/>
        <end position="234"/>
    </location>
</feature>
<dbReference type="AlphaFoldDB" id="A0A0A1FCF6"/>
<dbReference type="SUPFAM" id="SSF50331">
    <property type="entry name" value="MOP-like"/>
    <property type="match status" value="1"/>
</dbReference>
<dbReference type="OrthoDB" id="5298774at2"/>
<reference evidence="7" key="1">
    <citation type="journal article" date="2014" name="Soil Biol. Biochem.">
        <title>Structure and function of bacterial communities in ageing soils: Insights from the Mendocino ecological staircase.</title>
        <authorList>
            <person name="Uroz S."/>
            <person name="Tech J.J."/>
            <person name="Sawaya N.A."/>
            <person name="Frey-Klett P."/>
            <person name="Leveau J.H.J."/>
        </authorList>
    </citation>
    <scope>NUCLEOTIDE SEQUENCE [LARGE SCALE GENOMIC DNA]</scope>
    <source>
        <strain evidence="7">Cal35</strain>
    </source>
</reference>
<keyword evidence="3" id="KW-0547">Nucleotide-binding</keyword>
<keyword evidence="7" id="KW-1185">Reference proteome</keyword>
<dbReference type="HOGENOM" id="CLU_000604_1_1_4"/>
<dbReference type="InterPro" id="IPR040582">
    <property type="entry name" value="OB_MalK-like"/>
</dbReference>
<dbReference type="Pfam" id="PF00005">
    <property type="entry name" value="ABC_tran"/>
    <property type="match status" value="1"/>
</dbReference>
<evidence type="ECO:0000313" key="6">
    <source>
        <dbReference type="EMBL" id="AIY42186.1"/>
    </source>
</evidence>
<dbReference type="InterPro" id="IPR003439">
    <property type="entry name" value="ABC_transporter-like_ATP-bd"/>
</dbReference>
<keyword evidence="2" id="KW-0472">Membrane</keyword>
<dbReference type="NCBIfam" id="NF008653">
    <property type="entry name" value="PRK11650.1"/>
    <property type="match status" value="1"/>
</dbReference>
<keyword evidence="2" id="KW-1003">Cell membrane</keyword>
<dbReference type="SMART" id="SM00382">
    <property type="entry name" value="AAA"/>
    <property type="match status" value="1"/>
</dbReference>
<dbReference type="Gene3D" id="2.40.50.140">
    <property type="entry name" value="Nucleic acid-binding proteins"/>
    <property type="match status" value="1"/>
</dbReference>
<dbReference type="PANTHER" id="PTHR43875">
    <property type="entry name" value="MALTODEXTRIN IMPORT ATP-BINDING PROTEIN MSMX"/>
    <property type="match status" value="1"/>
</dbReference>
<dbReference type="SUPFAM" id="SSF52540">
    <property type="entry name" value="P-loop containing nucleoside triphosphate hydrolases"/>
    <property type="match status" value="1"/>
</dbReference>
<dbReference type="InterPro" id="IPR003593">
    <property type="entry name" value="AAA+_ATPase"/>
</dbReference>
<dbReference type="GO" id="GO:0008643">
    <property type="term" value="P:carbohydrate transport"/>
    <property type="evidence" value="ECO:0007669"/>
    <property type="project" value="InterPro"/>
</dbReference>
<dbReference type="Gene3D" id="2.40.50.100">
    <property type="match status" value="1"/>
</dbReference>
<dbReference type="Pfam" id="PF17912">
    <property type="entry name" value="OB_MalK"/>
    <property type="match status" value="1"/>
</dbReference>
<dbReference type="InterPro" id="IPR027417">
    <property type="entry name" value="P-loop_NTPase"/>
</dbReference>
<name>A0A0A1FCF6_9BURK</name>
<dbReference type="CDD" id="cd03301">
    <property type="entry name" value="ABC_MalK_N"/>
    <property type="match status" value="1"/>
</dbReference>
<organism evidence="6 7">
    <name type="scientific">Collimonas arenae</name>
    <dbReference type="NCBI Taxonomy" id="279058"/>
    <lineage>
        <taxon>Bacteria</taxon>
        <taxon>Pseudomonadati</taxon>
        <taxon>Pseudomonadota</taxon>
        <taxon>Betaproteobacteria</taxon>
        <taxon>Burkholderiales</taxon>
        <taxon>Oxalobacteraceae</taxon>
        <taxon>Collimonas</taxon>
    </lineage>
</organism>
<dbReference type="GO" id="GO:0140359">
    <property type="term" value="F:ABC-type transporter activity"/>
    <property type="evidence" value="ECO:0007669"/>
    <property type="project" value="InterPro"/>
</dbReference>
<dbReference type="InterPro" id="IPR012340">
    <property type="entry name" value="NA-bd_OB-fold"/>
</dbReference>
<evidence type="ECO:0000256" key="1">
    <source>
        <dbReference type="ARBA" id="ARBA00022448"/>
    </source>
</evidence>
<dbReference type="Proteomes" id="UP000030302">
    <property type="component" value="Chromosome"/>
</dbReference>
<evidence type="ECO:0000259" key="5">
    <source>
        <dbReference type="PROSITE" id="PS50893"/>
    </source>
</evidence>
<dbReference type="PROSITE" id="PS00211">
    <property type="entry name" value="ABC_TRANSPORTER_1"/>
    <property type="match status" value="1"/>
</dbReference>
<dbReference type="GO" id="GO:0016887">
    <property type="term" value="F:ATP hydrolysis activity"/>
    <property type="evidence" value="ECO:0007669"/>
    <property type="project" value="InterPro"/>
</dbReference>